<sequence>MESSIMESRLEFEFNEIQRQENVTGCVLADPKGLCLLASPNIKNEVAGLVTAIAQHASLIEPSGNTQPIVLLENDTRQCLIHCDEGITTAIFKKIQNN</sequence>
<organism evidence="7 8">
    <name type="scientific">Nezara viridula</name>
    <name type="common">Southern green stink bug</name>
    <name type="synonym">Cimex viridulus</name>
    <dbReference type="NCBI Taxonomy" id="85310"/>
    <lineage>
        <taxon>Eukaryota</taxon>
        <taxon>Metazoa</taxon>
        <taxon>Ecdysozoa</taxon>
        <taxon>Arthropoda</taxon>
        <taxon>Hexapoda</taxon>
        <taxon>Insecta</taxon>
        <taxon>Pterygota</taxon>
        <taxon>Neoptera</taxon>
        <taxon>Paraneoptera</taxon>
        <taxon>Hemiptera</taxon>
        <taxon>Heteroptera</taxon>
        <taxon>Panheteroptera</taxon>
        <taxon>Pentatomomorpha</taxon>
        <taxon>Pentatomoidea</taxon>
        <taxon>Pentatomidae</taxon>
        <taxon>Pentatominae</taxon>
        <taxon>Nezara</taxon>
    </lineage>
</organism>
<dbReference type="InterPro" id="IPR024135">
    <property type="entry name" value="LAMTOR5"/>
</dbReference>
<reference evidence="7" key="1">
    <citation type="submission" date="2022-01" db="EMBL/GenBank/DDBJ databases">
        <authorList>
            <person name="King R."/>
        </authorList>
    </citation>
    <scope>NUCLEOTIDE SEQUENCE</scope>
</reference>
<gene>
    <name evidence="7" type="ORF">NEZAVI_LOCUS1900</name>
</gene>
<dbReference type="GO" id="GO:0071230">
    <property type="term" value="P:cellular response to amino acid stimulus"/>
    <property type="evidence" value="ECO:0007669"/>
    <property type="project" value="TreeGrafter"/>
</dbReference>
<keyword evidence="4" id="KW-0963">Cytoplasm</keyword>
<dbReference type="PANTHER" id="PTHR13342:SF2">
    <property type="entry name" value="RAGULATOR COMPLEX PROTEIN LAMTOR5"/>
    <property type="match status" value="1"/>
</dbReference>
<dbReference type="Proteomes" id="UP001152798">
    <property type="component" value="Chromosome 1"/>
</dbReference>
<dbReference type="FunFam" id="3.30.450.30:FF:000005">
    <property type="entry name" value="Ragulator complex protein LAMTOR5 homolog"/>
    <property type="match status" value="1"/>
</dbReference>
<evidence type="ECO:0000313" key="8">
    <source>
        <dbReference type="Proteomes" id="UP001152798"/>
    </source>
</evidence>
<protein>
    <recommendedName>
        <fullName evidence="6">Late endosomal/lysosomal adaptor and MAPK and MTOR activator 5</fullName>
    </recommendedName>
</protein>
<accession>A0A9P0GWT9</accession>
<dbReference type="GO" id="GO:0005764">
    <property type="term" value="C:lysosome"/>
    <property type="evidence" value="ECO:0007669"/>
    <property type="project" value="UniProtKB-SubCell"/>
</dbReference>
<keyword evidence="5" id="KW-0458">Lysosome</keyword>
<proteinExistence type="inferred from homology"/>
<evidence type="ECO:0000256" key="6">
    <source>
        <dbReference type="ARBA" id="ARBA00032692"/>
    </source>
</evidence>
<evidence type="ECO:0000256" key="1">
    <source>
        <dbReference type="ARBA" id="ARBA00004371"/>
    </source>
</evidence>
<dbReference type="GO" id="GO:0071986">
    <property type="term" value="C:Ragulator complex"/>
    <property type="evidence" value="ECO:0007669"/>
    <property type="project" value="InterPro"/>
</dbReference>
<keyword evidence="8" id="KW-1185">Reference proteome</keyword>
<dbReference type="EMBL" id="OV725077">
    <property type="protein sequence ID" value="CAH1390749.1"/>
    <property type="molecule type" value="Genomic_DNA"/>
</dbReference>
<comment type="subcellular location">
    <subcellularLocation>
        <location evidence="2">Cytoplasm</location>
    </subcellularLocation>
    <subcellularLocation>
        <location evidence="1">Lysosome</location>
    </subcellularLocation>
</comment>
<dbReference type="Gene3D" id="3.30.450.30">
    <property type="entry name" value="Dynein light chain 2a, cytoplasmic"/>
    <property type="match status" value="1"/>
</dbReference>
<evidence type="ECO:0000256" key="2">
    <source>
        <dbReference type="ARBA" id="ARBA00004496"/>
    </source>
</evidence>
<name>A0A9P0GWT9_NEZVI</name>
<dbReference type="Pfam" id="PF16672">
    <property type="entry name" value="LAMTOR5"/>
    <property type="match status" value="1"/>
</dbReference>
<dbReference type="GO" id="GO:1904263">
    <property type="term" value="P:positive regulation of TORC1 signaling"/>
    <property type="evidence" value="ECO:0007669"/>
    <property type="project" value="TreeGrafter"/>
</dbReference>
<evidence type="ECO:0000313" key="7">
    <source>
        <dbReference type="EMBL" id="CAH1390749.1"/>
    </source>
</evidence>
<comment type="similarity">
    <text evidence="3">Belongs to the LAMTOR5 family.</text>
</comment>
<evidence type="ECO:0000256" key="4">
    <source>
        <dbReference type="ARBA" id="ARBA00022490"/>
    </source>
</evidence>
<dbReference type="GO" id="GO:0043066">
    <property type="term" value="P:negative regulation of apoptotic process"/>
    <property type="evidence" value="ECO:0007669"/>
    <property type="project" value="InterPro"/>
</dbReference>
<dbReference type="PANTHER" id="PTHR13342">
    <property type="entry name" value="RAGULATOR COMPLEX PROTEIN LAMTOR5"/>
    <property type="match status" value="1"/>
</dbReference>
<dbReference type="AlphaFoldDB" id="A0A9P0GWT9"/>
<evidence type="ECO:0000256" key="3">
    <source>
        <dbReference type="ARBA" id="ARBA00007795"/>
    </source>
</evidence>
<dbReference type="OrthoDB" id="76862at2759"/>
<evidence type="ECO:0000256" key="5">
    <source>
        <dbReference type="ARBA" id="ARBA00023228"/>
    </source>
</evidence>
<dbReference type="GO" id="GO:0005085">
    <property type="term" value="F:guanyl-nucleotide exchange factor activity"/>
    <property type="evidence" value="ECO:0007669"/>
    <property type="project" value="TreeGrafter"/>
</dbReference>